<gene>
    <name evidence="4" type="ORF">AN216_00230</name>
</gene>
<dbReference type="RefSeq" id="WP_139140808.1">
    <property type="nucleotide sequence ID" value="NZ_LJGU01000050.1"/>
</dbReference>
<evidence type="ECO:0000256" key="1">
    <source>
        <dbReference type="ARBA" id="ARBA00022857"/>
    </source>
</evidence>
<keyword evidence="1" id="KW-0521">NADP</keyword>
<dbReference type="EMBL" id="LJGU01000050">
    <property type="protein sequence ID" value="OEV06510.1"/>
    <property type="molecule type" value="Genomic_DNA"/>
</dbReference>
<dbReference type="SMART" id="SM00829">
    <property type="entry name" value="PKS_ER"/>
    <property type="match status" value="1"/>
</dbReference>
<feature type="non-terminal residue" evidence="4">
    <location>
        <position position="146"/>
    </location>
</feature>
<evidence type="ECO:0000259" key="3">
    <source>
        <dbReference type="SMART" id="SM00829"/>
    </source>
</evidence>
<protein>
    <recommendedName>
        <fullName evidence="3">Enoyl reductase (ER) domain-containing protein</fullName>
    </recommendedName>
</protein>
<sequence length="146" mass="14875">LARVARVAPADTLQPPADAASWLLDIPSKGSLDSLTLAPSARGDAELAPGEVRIAVRAAGVNFRDVLNALGMYPGDASDFGLEGAGVVVEAGSDVTDLAVGDRVLGMFPGAFGPLAVADARTVVRIPEGWSFAQAASVPIVFLTAY</sequence>
<evidence type="ECO:0000256" key="2">
    <source>
        <dbReference type="ARBA" id="ARBA00023002"/>
    </source>
</evidence>
<name>A0A1E7KRE5_9ACTN</name>
<dbReference type="Gene3D" id="3.90.180.10">
    <property type="entry name" value="Medium-chain alcohol dehydrogenases, catalytic domain"/>
    <property type="match status" value="1"/>
</dbReference>
<dbReference type="OrthoDB" id="4148004at2"/>
<feature type="domain" description="Enoyl reductase (ER)" evidence="3">
    <location>
        <begin position="30"/>
        <end position="146"/>
    </location>
</feature>
<evidence type="ECO:0000313" key="4">
    <source>
        <dbReference type="EMBL" id="OEV06510.1"/>
    </source>
</evidence>
<feature type="non-terminal residue" evidence="4">
    <location>
        <position position="1"/>
    </location>
</feature>
<dbReference type="InterPro" id="IPR011032">
    <property type="entry name" value="GroES-like_sf"/>
</dbReference>
<organism evidence="4 5">
    <name type="scientific">Streptomyces oceani</name>
    <dbReference type="NCBI Taxonomy" id="1075402"/>
    <lineage>
        <taxon>Bacteria</taxon>
        <taxon>Bacillati</taxon>
        <taxon>Actinomycetota</taxon>
        <taxon>Actinomycetes</taxon>
        <taxon>Kitasatosporales</taxon>
        <taxon>Streptomycetaceae</taxon>
        <taxon>Streptomyces</taxon>
    </lineage>
</organism>
<dbReference type="AlphaFoldDB" id="A0A1E7KRE5"/>
<dbReference type="Pfam" id="PF08240">
    <property type="entry name" value="ADH_N"/>
    <property type="match status" value="1"/>
</dbReference>
<keyword evidence="5" id="KW-1185">Reference proteome</keyword>
<proteinExistence type="predicted"/>
<dbReference type="STRING" id="1075402.AN216_00230"/>
<dbReference type="Proteomes" id="UP000176101">
    <property type="component" value="Unassembled WGS sequence"/>
</dbReference>
<evidence type="ECO:0000313" key="5">
    <source>
        <dbReference type="Proteomes" id="UP000176101"/>
    </source>
</evidence>
<comment type="caution">
    <text evidence="4">The sequence shown here is derived from an EMBL/GenBank/DDBJ whole genome shotgun (WGS) entry which is preliminary data.</text>
</comment>
<dbReference type="GO" id="GO:0070402">
    <property type="term" value="F:NADPH binding"/>
    <property type="evidence" value="ECO:0007669"/>
    <property type="project" value="TreeGrafter"/>
</dbReference>
<dbReference type="CDD" id="cd05195">
    <property type="entry name" value="enoyl_red"/>
    <property type="match status" value="1"/>
</dbReference>
<dbReference type="InterPro" id="IPR020843">
    <property type="entry name" value="ER"/>
</dbReference>
<dbReference type="PANTHER" id="PTHR48106:SF18">
    <property type="entry name" value="QUINONE OXIDOREDUCTASE PIG3"/>
    <property type="match status" value="1"/>
</dbReference>
<dbReference type="PANTHER" id="PTHR48106">
    <property type="entry name" value="QUINONE OXIDOREDUCTASE PIG3-RELATED"/>
    <property type="match status" value="1"/>
</dbReference>
<accession>A0A1E7KRE5</accession>
<keyword evidence="2" id="KW-0560">Oxidoreductase</keyword>
<dbReference type="GO" id="GO:0016651">
    <property type="term" value="F:oxidoreductase activity, acting on NAD(P)H"/>
    <property type="evidence" value="ECO:0007669"/>
    <property type="project" value="TreeGrafter"/>
</dbReference>
<dbReference type="SUPFAM" id="SSF50129">
    <property type="entry name" value="GroES-like"/>
    <property type="match status" value="1"/>
</dbReference>
<reference evidence="4 5" key="1">
    <citation type="journal article" date="2016" name="Front. Microbiol.">
        <title>Comparative Genomics Analysis of Streptomyces Species Reveals Their Adaptation to the Marine Environment and Their Diversity at the Genomic Level.</title>
        <authorList>
            <person name="Tian X."/>
            <person name="Zhang Z."/>
            <person name="Yang T."/>
            <person name="Chen M."/>
            <person name="Li J."/>
            <person name="Chen F."/>
            <person name="Yang J."/>
            <person name="Li W."/>
            <person name="Zhang B."/>
            <person name="Zhang Z."/>
            <person name="Wu J."/>
            <person name="Zhang C."/>
            <person name="Long L."/>
            <person name="Xiao J."/>
        </authorList>
    </citation>
    <scope>NUCLEOTIDE SEQUENCE [LARGE SCALE GENOMIC DNA]</scope>
    <source>
        <strain evidence="4 5">SCSIO 02100</strain>
    </source>
</reference>
<dbReference type="InterPro" id="IPR013154">
    <property type="entry name" value="ADH-like_N"/>
</dbReference>